<gene>
    <name evidence="1" type="ORF">TM448A04938_0005</name>
</gene>
<organism evidence="1">
    <name type="scientific">viral metagenome</name>
    <dbReference type="NCBI Taxonomy" id="1070528"/>
    <lineage>
        <taxon>unclassified sequences</taxon>
        <taxon>metagenomes</taxon>
        <taxon>organismal metagenomes</taxon>
    </lineage>
</organism>
<accession>A0A6H2A2P7</accession>
<name>A0A6H2A2P7_9ZZZZ</name>
<dbReference type="EMBL" id="MT144509">
    <property type="protein sequence ID" value="QJA54466.1"/>
    <property type="molecule type" value="Genomic_DNA"/>
</dbReference>
<evidence type="ECO:0000313" key="1">
    <source>
        <dbReference type="EMBL" id="QJA54466.1"/>
    </source>
</evidence>
<sequence>MSVTILEALENANYNLNNINVLGMALLPLAKEQLNNAVVLLEKGYGLYDKVEPLLEKYGDVENVPEIKYK</sequence>
<protein>
    <submittedName>
        <fullName evidence="1">Uncharacterized protein</fullName>
    </submittedName>
</protein>
<proteinExistence type="predicted"/>
<dbReference type="AlphaFoldDB" id="A0A6H2A2P7"/>
<reference evidence="1" key="1">
    <citation type="submission" date="2020-03" db="EMBL/GenBank/DDBJ databases">
        <title>The deep terrestrial virosphere.</title>
        <authorList>
            <person name="Holmfeldt K."/>
            <person name="Nilsson E."/>
            <person name="Simone D."/>
            <person name="Lopez-Fernandez M."/>
            <person name="Wu X."/>
            <person name="de Brujin I."/>
            <person name="Lundin D."/>
            <person name="Andersson A."/>
            <person name="Bertilsson S."/>
            <person name="Dopson M."/>
        </authorList>
    </citation>
    <scope>NUCLEOTIDE SEQUENCE</scope>
    <source>
        <strain evidence="1">TM448A04938</strain>
    </source>
</reference>